<dbReference type="InterPro" id="IPR000086">
    <property type="entry name" value="NUDIX_hydrolase_dom"/>
</dbReference>
<dbReference type="PANTHER" id="PTHR43046">
    <property type="entry name" value="GDP-MANNOSE MANNOSYL HYDROLASE"/>
    <property type="match status" value="1"/>
</dbReference>
<dbReference type="InterPro" id="IPR015797">
    <property type="entry name" value="NUDIX_hydrolase-like_dom_sf"/>
</dbReference>
<evidence type="ECO:0000256" key="2">
    <source>
        <dbReference type="ARBA" id="ARBA00022801"/>
    </source>
</evidence>
<dbReference type="SUPFAM" id="SSF55811">
    <property type="entry name" value="Nudix"/>
    <property type="match status" value="1"/>
</dbReference>
<evidence type="ECO:0000259" key="3">
    <source>
        <dbReference type="PROSITE" id="PS51462"/>
    </source>
</evidence>
<protein>
    <recommendedName>
        <fullName evidence="3">Nudix hydrolase domain-containing protein</fullName>
    </recommendedName>
</protein>
<proteinExistence type="predicted"/>
<dbReference type="Pfam" id="PF00293">
    <property type="entry name" value="NUDIX"/>
    <property type="match status" value="1"/>
</dbReference>
<comment type="caution">
    <text evidence="4">The sequence shown here is derived from an EMBL/GenBank/DDBJ whole genome shotgun (WGS) entry which is preliminary data.</text>
</comment>
<evidence type="ECO:0000313" key="4">
    <source>
        <dbReference type="EMBL" id="KKL51105.1"/>
    </source>
</evidence>
<dbReference type="PROSITE" id="PS51462">
    <property type="entry name" value="NUDIX"/>
    <property type="match status" value="1"/>
</dbReference>
<reference evidence="4" key="1">
    <citation type="journal article" date="2015" name="Nature">
        <title>Complex archaea that bridge the gap between prokaryotes and eukaryotes.</title>
        <authorList>
            <person name="Spang A."/>
            <person name="Saw J.H."/>
            <person name="Jorgensen S.L."/>
            <person name="Zaremba-Niedzwiedzka K."/>
            <person name="Martijn J."/>
            <person name="Lind A.E."/>
            <person name="van Eijk R."/>
            <person name="Schleper C."/>
            <person name="Guy L."/>
            <person name="Ettema T.J."/>
        </authorList>
    </citation>
    <scope>NUCLEOTIDE SEQUENCE</scope>
</reference>
<keyword evidence="2" id="KW-0378">Hydrolase</keyword>
<feature type="domain" description="Nudix hydrolase" evidence="3">
    <location>
        <begin position="16"/>
        <end position="144"/>
    </location>
</feature>
<comment type="cofactor">
    <cofactor evidence="1">
        <name>Mg(2+)</name>
        <dbReference type="ChEBI" id="CHEBI:18420"/>
    </cofactor>
</comment>
<accession>A0A0F9F1I3</accession>
<dbReference type="EMBL" id="LAZR01032358">
    <property type="protein sequence ID" value="KKL51105.1"/>
    <property type="molecule type" value="Genomic_DNA"/>
</dbReference>
<dbReference type="Gene3D" id="3.90.79.10">
    <property type="entry name" value="Nucleoside Triphosphate Pyrophosphohydrolase"/>
    <property type="match status" value="1"/>
</dbReference>
<dbReference type="AlphaFoldDB" id="A0A0F9F1I3"/>
<name>A0A0F9F1I3_9ZZZZ</name>
<sequence>MTFIPEERYNEIVQLLPICCVDIVISHDDKVLMIKREKSETYGGSWWIPGGRIHKGESWHTAVKRKVFNETGLSVNILRKVQSYEAPKVEDKHFITTLFVVSVMGDAKVELDRTSSDYKWVSSMDDSWDSLLQQMLRDAEVFDV</sequence>
<evidence type="ECO:0000256" key="1">
    <source>
        <dbReference type="ARBA" id="ARBA00001946"/>
    </source>
</evidence>
<dbReference type="PANTHER" id="PTHR43046:SF14">
    <property type="entry name" value="MUTT_NUDIX FAMILY PROTEIN"/>
    <property type="match status" value="1"/>
</dbReference>
<organism evidence="4">
    <name type="scientific">marine sediment metagenome</name>
    <dbReference type="NCBI Taxonomy" id="412755"/>
    <lineage>
        <taxon>unclassified sequences</taxon>
        <taxon>metagenomes</taxon>
        <taxon>ecological metagenomes</taxon>
    </lineage>
</organism>
<gene>
    <name evidence="4" type="ORF">LCGC14_2298820</name>
</gene>
<dbReference type="GO" id="GO:0016787">
    <property type="term" value="F:hydrolase activity"/>
    <property type="evidence" value="ECO:0007669"/>
    <property type="project" value="UniProtKB-KW"/>
</dbReference>